<protein>
    <submittedName>
        <fullName evidence="3">Putative GAF domain-containing protein</fullName>
    </submittedName>
</protein>
<dbReference type="GO" id="GO:0005829">
    <property type="term" value="C:cytosol"/>
    <property type="evidence" value="ECO:0007669"/>
    <property type="project" value="TreeGrafter"/>
</dbReference>
<accession>S0DG63</accession>
<organism evidence="3">
    <name type="scientific">termite gut metagenome</name>
    <dbReference type="NCBI Taxonomy" id="433724"/>
    <lineage>
        <taxon>unclassified sequences</taxon>
        <taxon>metagenomes</taxon>
        <taxon>organismal metagenomes</taxon>
    </lineage>
</organism>
<name>S0DG63_9ZZZZ</name>
<dbReference type="GO" id="GO:0033745">
    <property type="term" value="F:L-methionine-(R)-S-oxide reductase activity"/>
    <property type="evidence" value="ECO:0007669"/>
    <property type="project" value="TreeGrafter"/>
</dbReference>
<evidence type="ECO:0000259" key="2">
    <source>
        <dbReference type="Pfam" id="PF01590"/>
    </source>
</evidence>
<evidence type="ECO:0000313" key="3">
    <source>
        <dbReference type="EMBL" id="CCO21950.1"/>
    </source>
</evidence>
<evidence type="ECO:0000256" key="1">
    <source>
        <dbReference type="ARBA" id="ARBA00038454"/>
    </source>
</evidence>
<dbReference type="PROSITE" id="PS01320">
    <property type="entry name" value="UPF0067"/>
    <property type="match status" value="1"/>
</dbReference>
<reference evidence="3" key="1">
    <citation type="submission" date="2012-10" db="EMBL/GenBank/DDBJ databases">
        <authorList>
            <person name="Sandrine L."/>
        </authorList>
    </citation>
    <scope>NUCLEOTIDE SEQUENCE</scope>
</reference>
<feature type="domain" description="GAF" evidence="2">
    <location>
        <begin position="58"/>
        <end position="160"/>
    </location>
</feature>
<dbReference type="InterPro" id="IPR029016">
    <property type="entry name" value="GAF-like_dom_sf"/>
</dbReference>
<gene>
    <name evidence="3" type="ORF">BN138_1138</name>
</gene>
<dbReference type="InterPro" id="IPR051330">
    <property type="entry name" value="Phosphatase_reg/MetRdx"/>
</dbReference>
<dbReference type="Gene3D" id="3.30.450.40">
    <property type="match status" value="1"/>
</dbReference>
<reference evidence="3" key="2">
    <citation type="journal article" date="2013" name="Biotechnol. Biofuels">
        <title>Mining for hemicellulases in the fungus-growing termite Pseudacanthotermes militaris using functional metagenomics.</title>
        <authorList>
            <person name="Bastien G."/>
            <person name="Arnal G."/>
            <person name="Bozonnet S."/>
            <person name="Laguerre S."/>
            <person name="Ferreira F."/>
            <person name="Faure R."/>
            <person name="Henrissat B."/>
            <person name="Lefevre F."/>
            <person name="Robe P."/>
            <person name="Bouchez O."/>
            <person name="Noirot C."/>
            <person name="Dumon C."/>
            <person name="O'Donohue M."/>
        </authorList>
    </citation>
    <scope>NUCLEOTIDE SEQUENCE</scope>
</reference>
<dbReference type="FunFam" id="3.30.450.40:FF:000008">
    <property type="entry name" value="GAF domain-containing proteins"/>
    <property type="match status" value="1"/>
</dbReference>
<dbReference type="AlphaFoldDB" id="S0DG63"/>
<sequence>MFQVSTASSSTSTPLSKPAHYEELVGQARSLLADEHDRIANAANFSSLVFNSVEGLNWAGFYFFDGVELVVGPFQGKPACVRIALGKGVCGTAAQTRATQVVRDVHEFPGHIACDSASQSEIVVPLIAPDGSLIGVWDVDSPLVARFDEEDAKGMEALCAVFVELAWARAATK</sequence>
<dbReference type="Pfam" id="PF01590">
    <property type="entry name" value="GAF"/>
    <property type="match status" value="1"/>
</dbReference>
<dbReference type="PANTHER" id="PTHR21021">
    <property type="entry name" value="GAF/PUTATIVE CYTOSKELETAL PROTEIN"/>
    <property type="match status" value="1"/>
</dbReference>
<comment type="similarity">
    <text evidence="1">Belongs to the free Met sulfoxide reductase family.</text>
</comment>
<dbReference type="EMBL" id="HF548336">
    <property type="protein sequence ID" value="CCO21950.1"/>
    <property type="molecule type" value="Genomic_DNA"/>
</dbReference>
<dbReference type="InterPro" id="IPR003018">
    <property type="entry name" value="GAF"/>
</dbReference>
<dbReference type="SUPFAM" id="SSF55781">
    <property type="entry name" value="GAF domain-like"/>
    <property type="match status" value="1"/>
</dbReference>
<dbReference type="PANTHER" id="PTHR21021:SF15">
    <property type="entry name" value="FREE METHIONINE-R-SULFOXIDE REDUCTASE"/>
    <property type="match status" value="1"/>
</dbReference>
<proteinExistence type="inferred from homology"/>
<dbReference type="InterPro" id="IPR000614">
    <property type="entry name" value="FRMsr_CS"/>
</dbReference>